<proteinExistence type="predicted"/>
<sequence>MMINTVIDLNQAEDQATVTVVGEVYSTPTVAFFGRNKSKLTVHIMVNHIAVKCTFFNQPYLKKKNRIARYGYSKR</sequence>
<dbReference type="SUPFAM" id="SSF50249">
    <property type="entry name" value="Nucleic acid-binding proteins"/>
    <property type="match status" value="1"/>
</dbReference>
<evidence type="ECO:0000313" key="2">
    <source>
        <dbReference type="Proteomes" id="UP000255277"/>
    </source>
</evidence>
<gene>
    <name evidence="1" type="primary">recG_1</name>
    <name evidence="1" type="ORF">NCTC12195_02139</name>
</gene>
<name>A0A380FGV5_STAGA</name>
<dbReference type="GO" id="GO:0016787">
    <property type="term" value="F:hydrolase activity"/>
    <property type="evidence" value="ECO:0007669"/>
    <property type="project" value="UniProtKB-KW"/>
</dbReference>
<protein>
    <submittedName>
        <fullName evidence="1">ATP-dependent DNA helicase RecG</fullName>
        <ecNumber evidence="1">3.6.4.12</ecNumber>
    </submittedName>
</protein>
<dbReference type="Gene3D" id="2.40.50.140">
    <property type="entry name" value="Nucleic acid-binding proteins"/>
    <property type="match status" value="1"/>
</dbReference>
<evidence type="ECO:0000313" key="1">
    <source>
        <dbReference type="EMBL" id="SUM32691.1"/>
    </source>
</evidence>
<dbReference type="AlphaFoldDB" id="A0A380FGV5"/>
<dbReference type="Proteomes" id="UP000255277">
    <property type="component" value="Unassembled WGS sequence"/>
</dbReference>
<dbReference type="InterPro" id="IPR012340">
    <property type="entry name" value="NA-bd_OB-fold"/>
</dbReference>
<keyword evidence="1" id="KW-0547">Nucleotide-binding</keyword>
<organism evidence="1 2">
    <name type="scientific">Staphylococcus gallinarum</name>
    <dbReference type="NCBI Taxonomy" id="1293"/>
    <lineage>
        <taxon>Bacteria</taxon>
        <taxon>Bacillati</taxon>
        <taxon>Bacillota</taxon>
        <taxon>Bacilli</taxon>
        <taxon>Bacillales</taxon>
        <taxon>Staphylococcaceae</taxon>
        <taxon>Staphylococcus</taxon>
    </lineage>
</organism>
<reference evidence="1 2" key="1">
    <citation type="submission" date="2018-06" db="EMBL/GenBank/DDBJ databases">
        <authorList>
            <consortium name="Pathogen Informatics"/>
            <person name="Doyle S."/>
        </authorList>
    </citation>
    <scope>NUCLEOTIDE SEQUENCE [LARGE SCALE GENOMIC DNA]</scope>
    <source>
        <strain evidence="1 2">NCTC12195</strain>
    </source>
</reference>
<accession>A0A380FGV5</accession>
<dbReference type="EMBL" id="UHDK01000001">
    <property type="protein sequence ID" value="SUM32691.1"/>
    <property type="molecule type" value="Genomic_DNA"/>
</dbReference>
<keyword evidence="1" id="KW-0378">Hydrolase</keyword>
<keyword evidence="1" id="KW-0067">ATP-binding</keyword>
<dbReference type="GO" id="GO:0003678">
    <property type="term" value="F:DNA helicase activity"/>
    <property type="evidence" value="ECO:0007669"/>
    <property type="project" value="UniProtKB-EC"/>
</dbReference>
<keyword evidence="1" id="KW-0347">Helicase</keyword>
<dbReference type="EC" id="3.6.4.12" evidence="1"/>